<evidence type="ECO:0000256" key="9">
    <source>
        <dbReference type="ARBA" id="ARBA00022989"/>
    </source>
</evidence>
<keyword evidence="22" id="KW-1185">Reference proteome</keyword>
<keyword evidence="7 17" id="KW-0812">Transmembrane</keyword>
<dbReference type="GO" id="GO:0019646">
    <property type="term" value="P:aerobic electron transport chain"/>
    <property type="evidence" value="ECO:0007669"/>
    <property type="project" value="InterPro"/>
</dbReference>
<dbReference type="PANTHER" id="PTHR11403:SF2">
    <property type="entry name" value="CYTOCHROME BO(3) UBIQUINOL OXIDASE SUBUNIT 3"/>
    <property type="match status" value="1"/>
</dbReference>
<evidence type="ECO:0000256" key="14">
    <source>
        <dbReference type="ARBA" id="ARBA00031884"/>
    </source>
</evidence>
<dbReference type="GO" id="GO:0005886">
    <property type="term" value="C:plasma membrane"/>
    <property type="evidence" value="ECO:0007669"/>
    <property type="project" value="UniProtKB-SubCell"/>
</dbReference>
<comment type="caution">
    <text evidence="21">The sequence shown here is derived from an EMBL/GenBank/DDBJ whole genome shotgun (WGS) entry which is preliminary data.</text>
</comment>
<dbReference type="SUPFAM" id="SSF81452">
    <property type="entry name" value="Cytochrome c oxidase subunit III-like"/>
    <property type="match status" value="1"/>
</dbReference>
<dbReference type="InterPro" id="IPR035973">
    <property type="entry name" value="Cyt_c_oxidase_su3-like_sf"/>
</dbReference>
<dbReference type="FunFam" id="1.20.120.80:FF:000001">
    <property type="entry name" value="Cytochrome (Ubi)quinol oxidase subunit III"/>
    <property type="match status" value="1"/>
</dbReference>
<keyword evidence="8" id="KW-0249">Electron transport</keyword>
<evidence type="ECO:0000256" key="17">
    <source>
        <dbReference type="RuleBase" id="RU003376"/>
    </source>
</evidence>
<gene>
    <name evidence="21" type="primary">cyoC</name>
    <name evidence="21" type="ORF">DX130_18525</name>
</gene>
<feature type="transmembrane region" description="Helical" evidence="19">
    <location>
        <begin position="39"/>
        <end position="61"/>
    </location>
</feature>
<keyword evidence="11 19" id="KW-0472">Membrane</keyword>
<reference evidence="21 22" key="1">
    <citation type="submission" date="2018-08" db="EMBL/GenBank/DDBJ databases">
        <title>Paenibacillus sp. M4BSY-1, whole genome shotgun sequence.</title>
        <authorList>
            <person name="Tuo L."/>
        </authorList>
    </citation>
    <scope>NUCLEOTIDE SEQUENCE [LARGE SCALE GENOMIC DNA]</scope>
    <source>
        <strain evidence="21 22">M4BSY-1</strain>
    </source>
</reference>
<dbReference type="InterPro" id="IPR000298">
    <property type="entry name" value="Cyt_c_oxidase-like_su3"/>
</dbReference>
<evidence type="ECO:0000256" key="7">
    <source>
        <dbReference type="ARBA" id="ARBA00022692"/>
    </source>
</evidence>
<feature type="transmembrane region" description="Helical" evidence="19">
    <location>
        <begin position="109"/>
        <end position="127"/>
    </location>
</feature>
<evidence type="ECO:0000256" key="5">
    <source>
        <dbReference type="ARBA" id="ARBA00022448"/>
    </source>
</evidence>
<evidence type="ECO:0000256" key="18">
    <source>
        <dbReference type="SAM" id="MobiDB-lite"/>
    </source>
</evidence>
<feature type="transmembrane region" description="Helical" evidence="19">
    <location>
        <begin position="147"/>
        <end position="174"/>
    </location>
</feature>
<evidence type="ECO:0000256" key="4">
    <source>
        <dbReference type="ARBA" id="ARBA00014687"/>
    </source>
</evidence>
<keyword evidence="9 19" id="KW-1133">Transmembrane helix</keyword>
<dbReference type="Proteomes" id="UP000261905">
    <property type="component" value="Unassembled WGS sequence"/>
</dbReference>
<dbReference type="PANTHER" id="PTHR11403">
    <property type="entry name" value="CYTOCHROME C OXIDASE SUBUNIT III"/>
    <property type="match status" value="1"/>
</dbReference>
<evidence type="ECO:0000256" key="3">
    <source>
        <dbReference type="ARBA" id="ARBA00011700"/>
    </source>
</evidence>
<feature type="region of interest" description="Disordered" evidence="18">
    <location>
        <begin position="12"/>
        <end position="31"/>
    </location>
</feature>
<comment type="function">
    <text evidence="12">Cytochrome bo(3) ubiquinol terminal oxidase is the component of the aerobic respiratory chain of E.coli that predominates when cells are grown at high aeration. Has proton pump activity across the membrane in addition to electron transfer, pumping 2 protons/electron.</text>
</comment>
<feature type="transmembrane region" description="Helical" evidence="19">
    <location>
        <begin position="81"/>
        <end position="100"/>
    </location>
</feature>
<protein>
    <recommendedName>
        <fullName evidence="4">Cytochrome bo(3) ubiquinol oxidase subunit 3</fullName>
    </recommendedName>
    <alternativeName>
        <fullName evidence="15">Cytochrome o ubiquinol oxidase subunit 3</fullName>
    </alternativeName>
    <alternativeName>
        <fullName evidence="13">Oxidase bo(3) subunit 3</fullName>
    </alternativeName>
    <alternativeName>
        <fullName evidence="16">Ubiquinol oxidase polypeptide III</fullName>
    </alternativeName>
    <alternativeName>
        <fullName evidence="14">Ubiquinol oxidase subunit 3</fullName>
    </alternativeName>
</protein>
<evidence type="ECO:0000256" key="19">
    <source>
        <dbReference type="SAM" id="Phobius"/>
    </source>
</evidence>
<dbReference type="Pfam" id="PF00510">
    <property type="entry name" value="COX3"/>
    <property type="match status" value="1"/>
</dbReference>
<evidence type="ECO:0000256" key="10">
    <source>
        <dbReference type="ARBA" id="ARBA00023002"/>
    </source>
</evidence>
<sequence>MAEAIKQKGHLAHAGHGSHDSGDHGHGHDHHDQEEMKTFGFWLFLITDVILFGVLFATYVVLRNNTAGGPLGSELIEMPGIIASTFILLTSSFTSGIALLEMNKGNKKGLITWLIITALLGASFIYLEVNEFIHLVHEGANIGTSAYWSAFFTLVGTHGLHVSLGLVWMTVLIVQIRRRGITPVTKRKVNIVSLYWHFLDVVWIFVFTIVYLMGVM</sequence>
<dbReference type="NCBIfam" id="TIGR02842">
    <property type="entry name" value="CyoC"/>
    <property type="match status" value="1"/>
</dbReference>
<keyword evidence="5" id="KW-0813">Transport</keyword>
<comment type="subcellular location">
    <subcellularLocation>
        <location evidence="1 17">Cell membrane</location>
        <topology evidence="1 17">Multi-pass membrane protein</topology>
    </subcellularLocation>
</comment>
<evidence type="ECO:0000256" key="11">
    <source>
        <dbReference type="ARBA" id="ARBA00023136"/>
    </source>
</evidence>
<keyword evidence="10" id="KW-0560">Oxidoreductase</keyword>
<dbReference type="GO" id="GO:0004129">
    <property type="term" value="F:cytochrome-c oxidase activity"/>
    <property type="evidence" value="ECO:0007669"/>
    <property type="project" value="InterPro"/>
</dbReference>
<dbReference type="RefSeq" id="WP_116047906.1">
    <property type="nucleotide sequence ID" value="NZ_QUBQ01000004.1"/>
</dbReference>
<accession>A0A371P881</accession>
<dbReference type="OrthoDB" id="9810850at2"/>
<evidence type="ECO:0000313" key="22">
    <source>
        <dbReference type="Proteomes" id="UP000261905"/>
    </source>
</evidence>
<feature type="transmembrane region" description="Helical" evidence="19">
    <location>
        <begin position="194"/>
        <end position="214"/>
    </location>
</feature>
<name>A0A371P881_9BACL</name>
<dbReference type="InterPro" id="IPR013833">
    <property type="entry name" value="Cyt_c_oxidase_su3_a-hlx"/>
</dbReference>
<dbReference type="InterPro" id="IPR024791">
    <property type="entry name" value="Cyt_c/ubiquinol_Oxase_su3"/>
</dbReference>
<evidence type="ECO:0000256" key="1">
    <source>
        <dbReference type="ARBA" id="ARBA00004651"/>
    </source>
</evidence>
<dbReference type="GO" id="GO:0009486">
    <property type="term" value="F:cytochrome bo3 ubiquinol oxidase activity"/>
    <property type="evidence" value="ECO:0007669"/>
    <property type="project" value="InterPro"/>
</dbReference>
<evidence type="ECO:0000256" key="16">
    <source>
        <dbReference type="ARBA" id="ARBA00032717"/>
    </source>
</evidence>
<evidence type="ECO:0000259" key="20">
    <source>
        <dbReference type="PROSITE" id="PS50253"/>
    </source>
</evidence>
<dbReference type="InterPro" id="IPR033946">
    <property type="entry name" value="Ubiquinol_oxase_su3_dom"/>
</dbReference>
<proteinExistence type="inferred from homology"/>
<dbReference type="EMBL" id="QUBQ01000004">
    <property type="protein sequence ID" value="REK71720.1"/>
    <property type="molecule type" value="Genomic_DNA"/>
</dbReference>
<evidence type="ECO:0000256" key="13">
    <source>
        <dbReference type="ARBA" id="ARBA00030072"/>
    </source>
</evidence>
<dbReference type="InterPro" id="IPR014206">
    <property type="entry name" value="Cyt_c_ubiqinol_oxidase_su3"/>
</dbReference>
<dbReference type="PROSITE" id="PS50253">
    <property type="entry name" value="COX3"/>
    <property type="match status" value="1"/>
</dbReference>
<dbReference type="CDD" id="cd02863">
    <property type="entry name" value="Ubiquinol_oxidase_III"/>
    <property type="match status" value="1"/>
</dbReference>
<feature type="domain" description="Heme-copper oxidase subunit III family profile" evidence="20">
    <location>
        <begin position="1"/>
        <end position="215"/>
    </location>
</feature>
<comment type="subunit">
    <text evidence="3">Heterooctamer of two A chains, two B chains, two C chains and two D chains.</text>
</comment>
<evidence type="ECO:0000256" key="8">
    <source>
        <dbReference type="ARBA" id="ARBA00022982"/>
    </source>
</evidence>
<keyword evidence="6" id="KW-1003">Cell membrane</keyword>
<evidence type="ECO:0000256" key="6">
    <source>
        <dbReference type="ARBA" id="ARBA00022475"/>
    </source>
</evidence>
<feature type="compositionally biased region" description="Basic and acidic residues" evidence="18">
    <location>
        <begin position="17"/>
        <end position="31"/>
    </location>
</feature>
<organism evidence="21 22">
    <name type="scientific">Paenibacillus paeoniae</name>
    <dbReference type="NCBI Taxonomy" id="2292705"/>
    <lineage>
        <taxon>Bacteria</taxon>
        <taxon>Bacillati</taxon>
        <taxon>Bacillota</taxon>
        <taxon>Bacilli</taxon>
        <taxon>Bacillales</taxon>
        <taxon>Paenibacillaceae</taxon>
        <taxon>Paenibacillus</taxon>
    </lineage>
</organism>
<dbReference type="Gene3D" id="1.20.120.80">
    <property type="entry name" value="Cytochrome c oxidase, subunit III, four-helix bundle"/>
    <property type="match status" value="1"/>
</dbReference>
<dbReference type="AlphaFoldDB" id="A0A371P881"/>
<evidence type="ECO:0000256" key="2">
    <source>
        <dbReference type="ARBA" id="ARBA00010581"/>
    </source>
</evidence>
<evidence type="ECO:0000256" key="15">
    <source>
        <dbReference type="ARBA" id="ARBA00032189"/>
    </source>
</evidence>
<evidence type="ECO:0000313" key="21">
    <source>
        <dbReference type="EMBL" id="REK71720.1"/>
    </source>
</evidence>
<comment type="similarity">
    <text evidence="2 17">Belongs to the cytochrome c oxidase subunit 3 family.</text>
</comment>
<evidence type="ECO:0000256" key="12">
    <source>
        <dbReference type="ARBA" id="ARBA00025694"/>
    </source>
</evidence>